<feature type="compositionally biased region" description="Polar residues" evidence="1">
    <location>
        <begin position="257"/>
        <end position="267"/>
    </location>
</feature>
<keyword evidence="3" id="KW-1185">Reference proteome</keyword>
<feature type="region of interest" description="Disordered" evidence="1">
    <location>
        <begin position="217"/>
        <end position="316"/>
    </location>
</feature>
<organism evidence="2 3">
    <name type="scientific">Trypanosoma conorhini</name>
    <dbReference type="NCBI Taxonomy" id="83891"/>
    <lineage>
        <taxon>Eukaryota</taxon>
        <taxon>Discoba</taxon>
        <taxon>Euglenozoa</taxon>
        <taxon>Kinetoplastea</taxon>
        <taxon>Metakinetoplastina</taxon>
        <taxon>Trypanosomatida</taxon>
        <taxon>Trypanosomatidae</taxon>
        <taxon>Trypanosoma</taxon>
    </lineage>
</organism>
<sequence>MSFAPPRKQRTGATVAASPFSRRQSGSRAGSPSAASPRRRATSTYHAPPPEAVKEQMRRYAQSIRRRQPPPDGYPVPKPHLPRGGAKRGAGTAPARRPGGLLLSRSRGKVAERNGDLQSPSSREVGEPRQDASRVQGRNVAMEARRLPSSVNYTVSPKHGFFCSDANASSQQLLLQSCHGPPGASLRTGDDASDEYVGNPYIRSVLRGAEQRWVPSSSVHAPFSHHGRSQGLDWRHTEQSPSPSRRELVGEWKKITSRSSSNETSQVCVDHTGKSGGDTFAEVEQEVRRPHSVNSPGGESAADPAQLHSTHAQASEPQFSLAAEGGGEGRAGGSHAAWRRHMRYPERNQGVQEVAEDLPRRGAEATARRTKVADTGKVNLTFLYSDVEEDPRAYLYAPLTDVVTPFAGKAHRCSSPLELGAASRPAVLHKDGSAAGPHHVGDAKKAQAEGLTPKFAARLLGAAPGSFVPLQQGMTSAREQASFGACPCRSWNGGATNYLVAPETEIVDASGAVWLATLSPLKK</sequence>
<feature type="region of interest" description="Disordered" evidence="1">
    <location>
        <begin position="1"/>
        <end position="139"/>
    </location>
</feature>
<dbReference type="AlphaFoldDB" id="A0A3R7MQN3"/>
<gene>
    <name evidence="2" type="ORF">Tco025E_07527</name>
</gene>
<feature type="compositionally biased region" description="Pro residues" evidence="1">
    <location>
        <begin position="70"/>
        <end position="79"/>
    </location>
</feature>
<dbReference type="OrthoDB" id="248536at2759"/>
<reference evidence="2 3" key="1">
    <citation type="journal article" date="2018" name="BMC Genomics">
        <title>Genomic comparison of Trypanosoma conorhini and Trypanosoma rangeli to Trypanosoma cruzi strains of high and low virulence.</title>
        <authorList>
            <person name="Bradwell K.R."/>
            <person name="Koparde V.N."/>
            <person name="Matveyev A.V."/>
            <person name="Serrano M.G."/>
            <person name="Alves J.M."/>
            <person name="Parikh H."/>
            <person name="Huang B."/>
            <person name="Lee V."/>
            <person name="Espinosa-Alvarez O."/>
            <person name="Ortiz P.A."/>
            <person name="Costa-Martins A.G."/>
            <person name="Teixeira M.M."/>
            <person name="Buck G.A."/>
        </authorList>
    </citation>
    <scope>NUCLEOTIDE SEQUENCE [LARGE SCALE GENOMIC DNA]</scope>
    <source>
        <strain evidence="2 3">025E</strain>
    </source>
</reference>
<proteinExistence type="predicted"/>
<evidence type="ECO:0000313" key="3">
    <source>
        <dbReference type="Proteomes" id="UP000284403"/>
    </source>
</evidence>
<protein>
    <submittedName>
        <fullName evidence="2">Uncharacterized protein</fullName>
    </submittedName>
</protein>
<evidence type="ECO:0000313" key="2">
    <source>
        <dbReference type="EMBL" id="RNF06660.1"/>
    </source>
</evidence>
<name>A0A3R7MQN3_9TRYP</name>
<dbReference type="Proteomes" id="UP000284403">
    <property type="component" value="Unassembled WGS sequence"/>
</dbReference>
<dbReference type="GeneID" id="40321138"/>
<dbReference type="EMBL" id="MKKU01000591">
    <property type="protein sequence ID" value="RNF06660.1"/>
    <property type="molecule type" value="Genomic_DNA"/>
</dbReference>
<feature type="compositionally biased region" description="Low complexity" evidence="1">
    <location>
        <begin position="21"/>
        <end position="36"/>
    </location>
</feature>
<feature type="region of interest" description="Disordered" evidence="1">
    <location>
        <begin position="343"/>
        <end position="369"/>
    </location>
</feature>
<evidence type="ECO:0000256" key="1">
    <source>
        <dbReference type="SAM" id="MobiDB-lite"/>
    </source>
</evidence>
<accession>A0A3R7MQN3</accession>
<feature type="compositionally biased region" description="Polar residues" evidence="1">
    <location>
        <begin position="307"/>
        <end position="316"/>
    </location>
</feature>
<feature type="compositionally biased region" description="Low complexity" evidence="1">
    <location>
        <begin position="89"/>
        <end position="105"/>
    </location>
</feature>
<comment type="caution">
    <text evidence="2">The sequence shown here is derived from an EMBL/GenBank/DDBJ whole genome shotgun (WGS) entry which is preliminary data.</text>
</comment>
<feature type="compositionally biased region" description="Basic and acidic residues" evidence="1">
    <location>
        <begin position="233"/>
        <end position="254"/>
    </location>
</feature>
<dbReference type="RefSeq" id="XP_029225505.1">
    <property type="nucleotide sequence ID" value="XM_029374392.1"/>
</dbReference>
<feature type="compositionally biased region" description="Basic and acidic residues" evidence="1">
    <location>
        <begin position="357"/>
        <end position="369"/>
    </location>
</feature>